<feature type="transmembrane region" description="Helical" evidence="8">
    <location>
        <begin position="359"/>
        <end position="382"/>
    </location>
</feature>
<comment type="similarity">
    <text evidence="2">Belongs to the binding-protein-dependent transport system permease family. FecCD subfamily.</text>
</comment>
<feature type="transmembrane region" description="Helical" evidence="8">
    <location>
        <begin position="621"/>
        <end position="643"/>
    </location>
</feature>
<comment type="subcellular location">
    <subcellularLocation>
        <location evidence="1">Cell membrane</location>
        <topology evidence="1">Multi-pass membrane protein</topology>
    </subcellularLocation>
</comment>
<evidence type="ECO:0000256" key="2">
    <source>
        <dbReference type="ARBA" id="ARBA00007935"/>
    </source>
</evidence>
<feature type="transmembrane region" description="Helical" evidence="8">
    <location>
        <begin position="20"/>
        <end position="42"/>
    </location>
</feature>
<evidence type="ECO:0000256" key="3">
    <source>
        <dbReference type="ARBA" id="ARBA00022448"/>
    </source>
</evidence>
<feature type="transmembrane region" description="Helical" evidence="8">
    <location>
        <begin position="62"/>
        <end position="89"/>
    </location>
</feature>
<feature type="transmembrane region" description="Helical" evidence="8">
    <location>
        <begin position="402"/>
        <end position="422"/>
    </location>
</feature>
<dbReference type="NCBIfam" id="NF007866">
    <property type="entry name" value="PRK10577.1-2"/>
    <property type="match status" value="1"/>
</dbReference>
<dbReference type="AlphaFoldDB" id="A0A643EY08"/>
<dbReference type="SUPFAM" id="SSF81345">
    <property type="entry name" value="ABC transporter involved in vitamin B12 uptake, BtuC"/>
    <property type="match status" value="2"/>
</dbReference>
<keyword evidence="4" id="KW-1003">Cell membrane</keyword>
<dbReference type="EMBL" id="VZPE01000007">
    <property type="protein sequence ID" value="KAB0569489.1"/>
    <property type="molecule type" value="Genomic_DNA"/>
</dbReference>
<feature type="transmembrane region" description="Helical" evidence="8">
    <location>
        <begin position="288"/>
        <end position="309"/>
    </location>
</feature>
<keyword evidence="6 8" id="KW-1133">Transmembrane helix</keyword>
<dbReference type="Pfam" id="PF01032">
    <property type="entry name" value="FecCD"/>
    <property type="match status" value="2"/>
</dbReference>
<evidence type="ECO:0000313" key="9">
    <source>
        <dbReference type="EMBL" id="KAB0569489.1"/>
    </source>
</evidence>
<keyword evidence="5 8" id="KW-0812">Transmembrane</keyword>
<feature type="transmembrane region" description="Helical" evidence="8">
    <location>
        <begin position="650"/>
        <end position="667"/>
    </location>
</feature>
<evidence type="ECO:0000256" key="1">
    <source>
        <dbReference type="ARBA" id="ARBA00004651"/>
    </source>
</evidence>
<feature type="transmembrane region" description="Helical" evidence="8">
    <location>
        <begin position="155"/>
        <end position="178"/>
    </location>
</feature>
<evidence type="ECO:0000256" key="5">
    <source>
        <dbReference type="ARBA" id="ARBA00022692"/>
    </source>
</evidence>
<organism evidence="9">
    <name type="scientific">Brucella pituitosa</name>
    <dbReference type="NCBI Taxonomy" id="571256"/>
    <lineage>
        <taxon>Bacteria</taxon>
        <taxon>Pseudomonadati</taxon>
        <taxon>Pseudomonadota</taxon>
        <taxon>Alphaproteobacteria</taxon>
        <taxon>Hyphomicrobiales</taxon>
        <taxon>Brucellaceae</taxon>
        <taxon>Brucella/Ochrobactrum group</taxon>
        <taxon>Brucella</taxon>
    </lineage>
</organism>
<evidence type="ECO:0000256" key="8">
    <source>
        <dbReference type="SAM" id="Phobius"/>
    </source>
</evidence>
<feature type="transmembrane region" description="Helical" evidence="8">
    <location>
        <begin position="535"/>
        <end position="557"/>
    </location>
</feature>
<dbReference type="GO" id="GO:0022857">
    <property type="term" value="F:transmembrane transporter activity"/>
    <property type="evidence" value="ECO:0007669"/>
    <property type="project" value="InterPro"/>
</dbReference>
<keyword evidence="7 8" id="KW-0472">Membrane</keyword>
<dbReference type="Gene3D" id="1.10.3470.10">
    <property type="entry name" value="ABC transporter involved in vitamin B12 uptake, BtuC"/>
    <property type="match status" value="2"/>
</dbReference>
<evidence type="ECO:0000256" key="6">
    <source>
        <dbReference type="ARBA" id="ARBA00022989"/>
    </source>
</evidence>
<dbReference type="PANTHER" id="PTHR30472:SF37">
    <property type="entry name" value="FE(3+) DICITRATE TRANSPORT SYSTEM PERMEASE PROTEIN FECD-RELATED"/>
    <property type="match status" value="1"/>
</dbReference>
<name>A0A643EY08_9HYPH</name>
<feature type="transmembrane region" description="Helical" evidence="8">
    <location>
        <begin position="315"/>
        <end position="338"/>
    </location>
</feature>
<feature type="transmembrane region" description="Helical" evidence="8">
    <location>
        <begin position="578"/>
        <end position="601"/>
    </location>
</feature>
<evidence type="ECO:0000256" key="4">
    <source>
        <dbReference type="ARBA" id="ARBA00022475"/>
    </source>
</evidence>
<dbReference type="GO" id="GO:0005886">
    <property type="term" value="C:plasma membrane"/>
    <property type="evidence" value="ECO:0007669"/>
    <property type="project" value="UniProtKB-SubCell"/>
</dbReference>
<feature type="transmembrane region" description="Helical" evidence="8">
    <location>
        <begin position="434"/>
        <end position="453"/>
    </location>
</feature>
<keyword evidence="3" id="KW-0813">Transport</keyword>
<gene>
    <name evidence="9" type="primary">fhuB</name>
    <name evidence="9" type="ORF">F7Q93_17345</name>
</gene>
<feature type="transmembrane region" description="Helical" evidence="8">
    <location>
        <begin position="131"/>
        <end position="148"/>
    </location>
</feature>
<dbReference type="CDD" id="cd06550">
    <property type="entry name" value="TM_ABC_iron-siderophores_like"/>
    <property type="match status" value="2"/>
</dbReference>
<dbReference type="InterPro" id="IPR000522">
    <property type="entry name" value="ABC_transptr_permease_BtuC"/>
</dbReference>
<feature type="transmembrane region" description="Helical" evidence="8">
    <location>
        <begin position="459"/>
        <end position="479"/>
    </location>
</feature>
<feature type="transmembrane region" description="Helical" evidence="8">
    <location>
        <begin position="491"/>
        <end position="515"/>
    </location>
</feature>
<dbReference type="GO" id="GO:0033214">
    <property type="term" value="P:siderophore-iron import into cell"/>
    <property type="evidence" value="ECO:0007669"/>
    <property type="project" value="TreeGrafter"/>
</dbReference>
<sequence length="672" mass="70869">MGVFEMRSAAGVGFQRGAILKLTIGLSLFAAILSFISLNQVLPYEQWYSALKNDHASEIPAILFSYAYLPRIAVSILAGAALGLSGCIFQQVLQNPLAEPTTLGVSTGAQLALVLSMLWWPGSLEYSRESIAIAGSLFSACLVFIIAGRDGLSSISLIMAGLVVNMTLGSLAAITTLFNHEFLSELFVWQSGRLEQDGWHQVQFLGSRLALALVIALAFLRPLSLMEIGEESALGLGLRGAWVRPLILLVPLMLAASIVSAIGVIAFIGLAAPALARLAGARRLRERLIGSAMLGSAILWLADQLVQAIPMSSAVVPTGVATAMLGAPLLLLLLGRANTISARPQHERLIKWRELSNPAVKLVGLLLILLLLIFFSACMGRGEHGWAFQGAEHLDFIGRWRAPRIISSLGAGLLLGLAGVFVQRMFGNSMASPEVLGISSGASLGVITLVLLLPLYQPASVIAAAAIGALGTTGFVLLLNNRFGYSPQRTILFGVALGTLLGAISEFLIAGGGSARTLLLTWMSGSTYRADWPTATSVLVVAAVALLILPLFGRWLTLLPLGESTARSMGLDVKGARGLIILAASLMTAAATIVVGPLSFIGLMAPHIARAAGFRKTMSQLYAAALFGAIILVAADLLGRIIIFPWQVPAGLLSALIGGPYFLTMMWKKSHG</sequence>
<reference evidence="9" key="1">
    <citation type="submission" date="2019-09" db="EMBL/GenBank/DDBJ databases">
        <title>Draft genome sequences of 48 bacterial type strains from the CCUG.</title>
        <authorList>
            <person name="Tunovic T."/>
            <person name="Pineiro-Iglesias B."/>
            <person name="Unosson C."/>
            <person name="Inganas E."/>
            <person name="Ohlen M."/>
            <person name="Cardew S."/>
            <person name="Jensie-Markopoulos S."/>
            <person name="Salva-Serra F."/>
            <person name="Jaen-Luchoro D."/>
            <person name="Karlsson R."/>
            <person name="Svensson-Stadler L."/>
            <person name="Chun J."/>
            <person name="Moore E."/>
        </authorList>
    </citation>
    <scope>NUCLEOTIDE SEQUENCE</scope>
    <source>
        <strain evidence="9">CCUG 50899</strain>
    </source>
</reference>
<dbReference type="PANTHER" id="PTHR30472">
    <property type="entry name" value="FERRIC ENTEROBACTIN TRANSPORT SYSTEM PERMEASE PROTEIN"/>
    <property type="match status" value="1"/>
</dbReference>
<dbReference type="InterPro" id="IPR037294">
    <property type="entry name" value="ABC_BtuC-like"/>
</dbReference>
<accession>A0A643EY08</accession>
<comment type="caution">
    <text evidence="9">The sequence shown here is derived from an EMBL/GenBank/DDBJ whole genome shotgun (WGS) entry which is preliminary data.</text>
</comment>
<proteinExistence type="inferred from homology"/>
<evidence type="ECO:0000256" key="7">
    <source>
        <dbReference type="ARBA" id="ARBA00023136"/>
    </source>
</evidence>
<protein>
    <submittedName>
        <fullName evidence="9">Fe(3+)-hydroxamate ABC transporter permease FhuB</fullName>
    </submittedName>
</protein>
<feature type="transmembrane region" description="Helical" evidence="8">
    <location>
        <begin position="101"/>
        <end position="119"/>
    </location>
</feature>